<dbReference type="CDD" id="cd00093">
    <property type="entry name" value="HTH_XRE"/>
    <property type="match status" value="2"/>
</dbReference>
<dbReference type="EMBL" id="CP062789">
    <property type="protein sequence ID" value="QOK24163.1"/>
    <property type="molecule type" value="Genomic_DNA"/>
</dbReference>
<feature type="domain" description="HTH cro/C1-type" evidence="2">
    <location>
        <begin position="78"/>
        <end position="134"/>
    </location>
</feature>
<name>A0A7L9J533_9MICO</name>
<dbReference type="Gene3D" id="1.10.260.40">
    <property type="entry name" value="lambda repressor-like DNA-binding domains"/>
    <property type="match status" value="2"/>
</dbReference>
<sequence>MPRHAAPFDGEALREARLKQGLTQHELARLVDVAGGERISRWELGVTRPRAVMISRLASALKVSVADLVPGDDATTGLRELRTRAGLSPSELAEAAHTSVSTVQRWESGRASRPLPRPTLRALAKALGVSAEDVADAIRVSRQA</sequence>
<dbReference type="GO" id="GO:0005829">
    <property type="term" value="C:cytosol"/>
    <property type="evidence" value="ECO:0007669"/>
    <property type="project" value="TreeGrafter"/>
</dbReference>
<organism evidence="3 4">
    <name type="scientific">Janibacter indicus</name>
    <dbReference type="NCBI Taxonomy" id="857417"/>
    <lineage>
        <taxon>Bacteria</taxon>
        <taxon>Bacillati</taxon>
        <taxon>Actinomycetota</taxon>
        <taxon>Actinomycetes</taxon>
        <taxon>Micrococcales</taxon>
        <taxon>Intrasporangiaceae</taxon>
        <taxon>Janibacter</taxon>
    </lineage>
</organism>
<dbReference type="Pfam" id="PF13560">
    <property type="entry name" value="HTH_31"/>
    <property type="match status" value="1"/>
</dbReference>
<dbReference type="PANTHER" id="PTHR46797:SF24">
    <property type="entry name" value="DNA-BINDING PHAGE PROTEIN"/>
    <property type="match status" value="1"/>
</dbReference>
<feature type="domain" description="HTH cro/C1-type" evidence="2">
    <location>
        <begin position="13"/>
        <end position="68"/>
    </location>
</feature>
<protein>
    <submittedName>
        <fullName evidence="3">Helix-turn-helix transcriptional regulator</fullName>
    </submittedName>
</protein>
<evidence type="ECO:0000313" key="3">
    <source>
        <dbReference type="EMBL" id="QOK24163.1"/>
    </source>
</evidence>
<dbReference type="SMART" id="SM00530">
    <property type="entry name" value="HTH_XRE"/>
    <property type="match status" value="2"/>
</dbReference>
<dbReference type="PROSITE" id="PS50943">
    <property type="entry name" value="HTH_CROC1"/>
    <property type="match status" value="2"/>
</dbReference>
<proteinExistence type="predicted"/>
<reference evidence="3 4" key="1">
    <citation type="submission" date="2020-10" db="EMBL/GenBank/DDBJ databases">
        <title>Janibacter indicus TT2 genome sequence.</title>
        <authorList>
            <person name="Lee K."/>
            <person name="Ganzorig M."/>
        </authorList>
    </citation>
    <scope>NUCLEOTIDE SEQUENCE [LARGE SCALE GENOMIC DNA]</scope>
    <source>
        <strain evidence="3 4">TT2</strain>
    </source>
</reference>
<gene>
    <name evidence="3" type="ORF">IGS73_07340</name>
</gene>
<accession>A0A7L9J533</accession>
<dbReference type="InterPro" id="IPR010982">
    <property type="entry name" value="Lambda_DNA-bd_dom_sf"/>
</dbReference>
<dbReference type="Proteomes" id="UP000593998">
    <property type="component" value="Chromosome"/>
</dbReference>
<evidence type="ECO:0000259" key="2">
    <source>
        <dbReference type="PROSITE" id="PS50943"/>
    </source>
</evidence>
<keyword evidence="1" id="KW-0238">DNA-binding</keyword>
<dbReference type="InterPro" id="IPR050807">
    <property type="entry name" value="TransReg_Diox_bact_type"/>
</dbReference>
<dbReference type="AlphaFoldDB" id="A0A7L9J533"/>
<dbReference type="GO" id="GO:0003677">
    <property type="term" value="F:DNA binding"/>
    <property type="evidence" value="ECO:0007669"/>
    <property type="project" value="UniProtKB-KW"/>
</dbReference>
<dbReference type="Pfam" id="PF01381">
    <property type="entry name" value="HTH_3"/>
    <property type="match status" value="1"/>
</dbReference>
<dbReference type="InterPro" id="IPR001387">
    <property type="entry name" value="Cro/C1-type_HTH"/>
</dbReference>
<dbReference type="SUPFAM" id="SSF47413">
    <property type="entry name" value="lambda repressor-like DNA-binding domains"/>
    <property type="match status" value="2"/>
</dbReference>
<dbReference type="PANTHER" id="PTHR46797">
    <property type="entry name" value="HTH-TYPE TRANSCRIPTIONAL REGULATOR"/>
    <property type="match status" value="1"/>
</dbReference>
<dbReference type="GO" id="GO:0003700">
    <property type="term" value="F:DNA-binding transcription factor activity"/>
    <property type="evidence" value="ECO:0007669"/>
    <property type="project" value="TreeGrafter"/>
</dbReference>
<dbReference type="RefSeq" id="WP_192911993.1">
    <property type="nucleotide sequence ID" value="NZ_CP062789.1"/>
</dbReference>
<evidence type="ECO:0000313" key="4">
    <source>
        <dbReference type="Proteomes" id="UP000593998"/>
    </source>
</evidence>
<evidence type="ECO:0000256" key="1">
    <source>
        <dbReference type="ARBA" id="ARBA00023125"/>
    </source>
</evidence>